<dbReference type="Gene3D" id="1.10.287.130">
    <property type="match status" value="1"/>
</dbReference>
<keyword evidence="8 14" id="KW-0418">Kinase</keyword>
<dbReference type="Proteomes" id="UP001629244">
    <property type="component" value="Unassembled WGS sequence"/>
</dbReference>
<evidence type="ECO:0000256" key="8">
    <source>
        <dbReference type="ARBA" id="ARBA00022777"/>
    </source>
</evidence>
<dbReference type="Gene3D" id="3.30.565.10">
    <property type="entry name" value="Histidine kinase-like ATPase, C-terminal domain"/>
    <property type="match status" value="1"/>
</dbReference>
<dbReference type="InterPro" id="IPR036097">
    <property type="entry name" value="HisK_dim/P_sf"/>
</dbReference>
<dbReference type="PROSITE" id="PS50109">
    <property type="entry name" value="HIS_KIN"/>
    <property type="match status" value="1"/>
</dbReference>
<dbReference type="SMART" id="SM00388">
    <property type="entry name" value="HisKA"/>
    <property type="match status" value="1"/>
</dbReference>
<dbReference type="PRINTS" id="PR00344">
    <property type="entry name" value="BCTRLSENSOR"/>
</dbReference>
<keyword evidence="5" id="KW-0808">Transferase</keyword>
<dbReference type="SMART" id="SM00387">
    <property type="entry name" value="HATPase_c"/>
    <property type="match status" value="1"/>
</dbReference>
<evidence type="ECO:0000313" key="15">
    <source>
        <dbReference type="Proteomes" id="UP001629244"/>
    </source>
</evidence>
<name>A0ABW8YMA0_9SPHN</name>
<dbReference type="Gene3D" id="3.30.450.20">
    <property type="entry name" value="PAS domain"/>
    <property type="match status" value="1"/>
</dbReference>
<evidence type="ECO:0000256" key="4">
    <source>
        <dbReference type="ARBA" id="ARBA00022553"/>
    </source>
</evidence>
<gene>
    <name evidence="14" type="ORF">ABS767_09160</name>
</gene>
<evidence type="ECO:0000256" key="10">
    <source>
        <dbReference type="ARBA" id="ARBA00022989"/>
    </source>
</evidence>
<keyword evidence="4" id="KW-0597">Phosphoprotein</keyword>
<evidence type="ECO:0000313" key="14">
    <source>
        <dbReference type="EMBL" id="MFL9841129.1"/>
    </source>
</evidence>
<dbReference type="InterPro" id="IPR003594">
    <property type="entry name" value="HATPase_dom"/>
</dbReference>
<dbReference type="InterPro" id="IPR000014">
    <property type="entry name" value="PAS"/>
</dbReference>
<evidence type="ECO:0000256" key="2">
    <source>
        <dbReference type="ARBA" id="ARBA00004141"/>
    </source>
</evidence>
<protein>
    <recommendedName>
        <fullName evidence="3">histidine kinase</fullName>
        <ecNumber evidence="3">2.7.13.3</ecNumber>
    </recommendedName>
</protein>
<dbReference type="SUPFAM" id="SSF47384">
    <property type="entry name" value="Homodimeric domain of signal transducing histidine kinase"/>
    <property type="match status" value="1"/>
</dbReference>
<evidence type="ECO:0000256" key="11">
    <source>
        <dbReference type="ARBA" id="ARBA00023012"/>
    </source>
</evidence>
<dbReference type="CDD" id="cd00130">
    <property type="entry name" value="PAS"/>
    <property type="match status" value="1"/>
</dbReference>
<sequence length="366" mass="39865">MAGEDLADLYENAPCGYLSLSSDARVVKVNHTLVDWLGTSADRLVGEPFHALLSFGGRIAFETHMAPLLRLQGFVHELALDLLDAKGGKLPVIANAAEKRGPSGEHRFTRLTVFKAVDRRTYERGLVAAKVEAEMKARAEHDIAVLREQFIAVLGHDLRNPLTALAAGVRMIIKRESLSDRGQRVAEEMRASIDRAQALIEDVLDFARGRMGEGIILVRDRERPLEPVLKQVAAEIRAIAPEREIVTRFSIRAPVNCDHARIAQLASNLLGNALTHGAPGLPIELEARTSEDGFILSVANGGAPIPPAARAQLFQPFFRGAVRHSRQGLGLGLFIVDEIAKAHGGSMAVTSSEAETRFTFTMPNRS</sequence>
<dbReference type="Pfam" id="PF02518">
    <property type="entry name" value="HATPase_c"/>
    <property type="match status" value="1"/>
</dbReference>
<dbReference type="SMART" id="SM00091">
    <property type="entry name" value="PAS"/>
    <property type="match status" value="1"/>
</dbReference>
<evidence type="ECO:0000256" key="1">
    <source>
        <dbReference type="ARBA" id="ARBA00000085"/>
    </source>
</evidence>
<keyword evidence="7" id="KW-0547">Nucleotide-binding</keyword>
<proteinExistence type="predicted"/>
<evidence type="ECO:0000256" key="12">
    <source>
        <dbReference type="ARBA" id="ARBA00023136"/>
    </source>
</evidence>
<dbReference type="CDD" id="cd00082">
    <property type="entry name" value="HisKA"/>
    <property type="match status" value="1"/>
</dbReference>
<dbReference type="RefSeq" id="WP_408078044.1">
    <property type="nucleotide sequence ID" value="NZ_JBELQC010000001.1"/>
</dbReference>
<keyword evidence="11" id="KW-0902">Two-component regulatory system</keyword>
<organism evidence="14 15">
    <name type="scientific">Sphingomonas plantiphila</name>
    <dbReference type="NCBI Taxonomy" id="3163295"/>
    <lineage>
        <taxon>Bacteria</taxon>
        <taxon>Pseudomonadati</taxon>
        <taxon>Pseudomonadota</taxon>
        <taxon>Alphaproteobacteria</taxon>
        <taxon>Sphingomonadales</taxon>
        <taxon>Sphingomonadaceae</taxon>
        <taxon>Sphingomonas</taxon>
    </lineage>
</organism>
<comment type="subcellular location">
    <subcellularLocation>
        <location evidence="2">Membrane</location>
        <topology evidence="2">Multi-pass membrane protein</topology>
    </subcellularLocation>
</comment>
<feature type="domain" description="Histidine kinase" evidence="13">
    <location>
        <begin position="153"/>
        <end position="366"/>
    </location>
</feature>
<dbReference type="InterPro" id="IPR004358">
    <property type="entry name" value="Sig_transdc_His_kin-like_C"/>
</dbReference>
<dbReference type="GO" id="GO:0016301">
    <property type="term" value="F:kinase activity"/>
    <property type="evidence" value="ECO:0007669"/>
    <property type="project" value="UniProtKB-KW"/>
</dbReference>
<accession>A0ABW8YMA0</accession>
<evidence type="ECO:0000256" key="7">
    <source>
        <dbReference type="ARBA" id="ARBA00022741"/>
    </source>
</evidence>
<dbReference type="InterPro" id="IPR003661">
    <property type="entry name" value="HisK_dim/P_dom"/>
</dbReference>
<dbReference type="PANTHER" id="PTHR42878">
    <property type="entry name" value="TWO-COMPONENT HISTIDINE KINASE"/>
    <property type="match status" value="1"/>
</dbReference>
<comment type="catalytic activity">
    <reaction evidence="1">
        <text>ATP + protein L-histidine = ADP + protein N-phospho-L-histidine.</text>
        <dbReference type="EC" id="2.7.13.3"/>
    </reaction>
</comment>
<dbReference type="InterPro" id="IPR036890">
    <property type="entry name" value="HATPase_C_sf"/>
</dbReference>
<dbReference type="InterPro" id="IPR005467">
    <property type="entry name" value="His_kinase_dom"/>
</dbReference>
<keyword evidence="9" id="KW-0067">ATP-binding</keyword>
<dbReference type="EC" id="2.7.13.3" evidence="3"/>
<evidence type="ECO:0000256" key="5">
    <source>
        <dbReference type="ARBA" id="ARBA00022679"/>
    </source>
</evidence>
<keyword evidence="6" id="KW-0812">Transmembrane</keyword>
<evidence type="ECO:0000256" key="3">
    <source>
        <dbReference type="ARBA" id="ARBA00012438"/>
    </source>
</evidence>
<dbReference type="EMBL" id="JBELQC010000001">
    <property type="protein sequence ID" value="MFL9841129.1"/>
    <property type="molecule type" value="Genomic_DNA"/>
</dbReference>
<evidence type="ECO:0000259" key="13">
    <source>
        <dbReference type="PROSITE" id="PS50109"/>
    </source>
</evidence>
<keyword evidence="15" id="KW-1185">Reference proteome</keyword>
<dbReference type="Pfam" id="PF00512">
    <property type="entry name" value="HisKA"/>
    <property type="match status" value="1"/>
</dbReference>
<keyword evidence="12" id="KW-0472">Membrane</keyword>
<dbReference type="CDD" id="cd00075">
    <property type="entry name" value="HATPase"/>
    <property type="match status" value="1"/>
</dbReference>
<dbReference type="SUPFAM" id="SSF55785">
    <property type="entry name" value="PYP-like sensor domain (PAS domain)"/>
    <property type="match status" value="1"/>
</dbReference>
<reference evidence="14 15" key="1">
    <citation type="submission" date="2024-06" db="EMBL/GenBank/DDBJ databases">
        <authorList>
            <person name="Kaempfer P."/>
            <person name="Viver T."/>
        </authorList>
    </citation>
    <scope>NUCLEOTIDE SEQUENCE [LARGE SCALE GENOMIC DNA]</scope>
    <source>
        <strain evidence="14 15">ST-64</strain>
    </source>
</reference>
<comment type="caution">
    <text evidence="14">The sequence shown here is derived from an EMBL/GenBank/DDBJ whole genome shotgun (WGS) entry which is preliminary data.</text>
</comment>
<dbReference type="PANTHER" id="PTHR42878:SF7">
    <property type="entry name" value="SENSOR HISTIDINE KINASE GLRK"/>
    <property type="match status" value="1"/>
</dbReference>
<keyword evidence="10" id="KW-1133">Transmembrane helix</keyword>
<evidence type="ECO:0000256" key="9">
    <source>
        <dbReference type="ARBA" id="ARBA00022840"/>
    </source>
</evidence>
<dbReference type="SUPFAM" id="SSF55874">
    <property type="entry name" value="ATPase domain of HSP90 chaperone/DNA topoisomerase II/histidine kinase"/>
    <property type="match status" value="1"/>
</dbReference>
<dbReference type="InterPro" id="IPR050351">
    <property type="entry name" value="BphY/WalK/GraS-like"/>
</dbReference>
<evidence type="ECO:0000256" key="6">
    <source>
        <dbReference type="ARBA" id="ARBA00022692"/>
    </source>
</evidence>
<dbReference type="InterPro" id="IPR035965">
    <property type="entry name" value="PAS-like_dom_sf"/>
</dbReference>